<organism evidence="7 8">
    <name type="scientific">Christiangramia fulva</name>
    <dbReference type="NCBI Taxonomy" id="2126553"/>
    <lineage>
        <taxon>Bacteria</taxon>
        <taxon>Pseudomonadati</taxon>
        <taxon>Bacteroidota</taxon>
        <taxon>Flavobacteriia</taxon>
        <taxon>Flavobacteriales</taxon>
        <taxon>Flavobacteriaceae</taxon>
        <taxon>Christiangramia</taxon>
    </lineage>
</organism>
<comment type="subcellular location">
    <subcellularLocation>
        <location evidence="1">Cell membrane</location>
        <topology evidence="1">Multi-pass membrane protein</topology>
    </subcellularLocation>
</comment>
<feature type="transmembrane region" description="Helical" evidence="6">
    <location>
        <begin position="252"/>
        <end position="274"/>
    </location>
</feature>
<feature type="transmembrane region" description="Helical" evidence="6">
    <location>
        <begin position="119"/>
        <end position="138"/>
    </location>
</feature>
<reference evidence="8" key="1">
    <citation type="submission" date="2018-03" db="EMBL/GenBank/DDBJ databases">
        <title>Gramella fulva sp. nov., isolated from a dry surface of tidal flat.</title>
        <authorList>
            <person name="Hwang S.H."/>
            <person name="Hwang W.M."/>
            <person name="Kang K."/>
            <person name="Ahn T.-Y."/>
        </authorList>
    </citation>
    <scope>NUCLEOTIDE SEQUENCE [LARGE SCALE GENOMIC DNA]</scope>
    <source>
        <strain evidence="8">SH35</strain>
    </source>
</reference>
<dbReference type="KEGG" id="grs:C7S20_15865"/>
<feature type="transmembrane region" description="Helical" evidence="6">
    <location>
        <begin position="53"/>
        <end position="71"/>
    </location>
</feature>
<sequence>MVVYFLLCLYNTLIMSFEEYIFWSRNWSSAWAVACFIALGVFTIWFRPGWRRFFTMLAAILGIYVVFGSPLNHLLEFGLHSMAMIQHVVIIMLVPLLLWIAFKGEYIPKQSEVAVKRNFVLLAWFAGTSSMWIAHFLSAAKISAETGLVICGISASSSSFAVQIPNSLLLGVVLIAGIFFLTPVFSRNPKHQIRPLSAVIYLFTACVSCSLLGLWVAFSAGASQAVHAAPLLTTIRNPIPMTLVQDQELAGMIMWVPGCVMYVATSVYIALTWLEETKHEKIISEKEVIQNRK</sequence>
<keyword evidence="5 6" id="KW-0472">Membrane</keyword>
<dbReference type="Proteomes" id="UP000241507">
    <property type="component" value="Chromosome"/>
</dbReference>
<name>A0A2R3Z8K4_9FLAO</name>
<evidence type="ECO:0000256" key="3">
    <source>
        <dbReference type="ARBA" id="ARBA00022692"/>
    </source>
</evidence>
<dbReference type="AlphaFoldDB" id="A0A2R3Z8K4"/>
<dbReference type="EMBL" id="CP028136">
    <property type="protein sequence ID" value="AVR46619.1"/>
    <property type="molecule type" value="Genomic_DNA"/>
</dbReference>
<feature type="transmembrane region" description="Helical" evidence="6">
    <location>
        <begin position="198"/>
        <end position="218"/>
    </location>
</feature>
<evidence type="ECO:0000256" key="4">
    <source>
        <dbReference type="ARBA" id="ARBA00022989"/>
    </source>
</evidence>
<gene>
    <name evidence="7" type="ORF">C7S20_15865</name>
</gene>
<evidence type="ECO:0000313" key="7">
    <source>
        <dbReference type="EMBL" id="AVR46619.1"/>
    </source>
</evidence>
<proteinExistence type="predicted"/>
<evidence type="ECO:0000256" key="1">
    <source>
        <dbReference type="ARBA" id="ARBA00004651"/>
    </source>
</evidence>
<dbReference type="Pfam" id="PF09678">
    <property type="entry name" value="Caa3_CtaG"/>
    <property type="match status" value="1"/>
</dbReference>
<dbReference type="InterPro" id="IPR019108">
    <property type="entry name" value="Caa3_assmbl_CtaG-rel"/>
</dbReference>
<protein>
    <recommendedName>
        <fullName evidence="9">Cytochrome c oxidase assembly protein</fullName>
    </recommendedName>
</protein>
<keyword evidence="8" id="KW-1185">Reference proteome</keyword>
<accession>A0A2R3Z8K4</accession>
<feature type="transmembrane region" description="Helical" evidence="6">
    <location>
        <begin position="26"/>
        <end position="46"/>
    </location>
</feature>
<evidence type="ECO:0000256" key="6">
    <source>
        <dbReference type="SAM" id="Phobius"/>
    </source>
</evidence>
<dbReference type="GO" id="GO:0005886">
    <property type="term" value="C:plasma membrane"/>
    <property type="evidence" value="ECO:0007669"/>
    <property type="project" value="UniProtKB-SubCell"/>
</dbReference>
<feature type="transmembrane region" description="Helical" evidence="6">
    <location>
        <begin position="77"/>
        <end position="99"/>
    </location>
</feature>
<keyword evidence="3 6" id="KW-0812">Transmembrane</keyword>
<evidence type="ECO:0008006" key="9">
    <source>
        <dbReference type="Google" id="ProtNLM"/>
    </source>
</evidence>
<keyword evidence="2" id="KW-1003">Cell membrane</keyword>
<evidence type="ECO:0000313" key="8">
    <source>
        <dbReference type="Proteomes" id="UP000241507"/>
    </source>
</evidence>
<keyword evidence="4 6" id="KW-1133">Transmembrane helix</keyword>
<evidence type="ECO:0000256" key="5">
    <source>
        <dbReference type="ARBA" id="ARBA00023136"/>
    </source>
</evidence>
<evidence type="ECO:0000256" key="2">
    <source>
        <dbReference type="ARBA" id="ARBA00022475"/>
    </source>
</evidence>
<feature type="transmembrane region" description="Helical" evidence="6">
    <location>
        <begin position="168"/>
        <end position="186"/>
    </location>
</feature>